<dbReference type="Proteomes" id="UP001301869">
    <property type="component" value="Chromosome"/>
</dbReference>
<dbReference type="Gene3D" id="1.10.30.50">
    <property type="match status" value="1"/>
</dbReference>
<accession>A0ABY9Z2K7</accession>
<dbReference type="Pfam" id="PF14239">
    <property type="entry name" value="RRXRR"/>
    <property type="match status" value="1"/>
</dbReference>
<protein>
    <submittedName>
        <fullName evidence="3">RRXRR domain-containing protein</fullName>
    </submittedName>
</protein>
<dbReference type="InterPro" id="IPR025938">
    <property type="entry name" value="RRXRR_dom"/>
</dbReference>
<reference evidence="3 4" key="1">
    <citation type="submission" date="2023-03" db="EMBL/GenBank/DDBJ databases">
        <title>Halomonas sp. nov., isolated from Korean tranditional fermented seafood 'Jeotgal'.</title>
        <authorList>
            <person name="Kim B."/>
            <person name="Shin N.-R."/>
        </authorList>
    </citation>
    <scope>NUCLEOTIDE SEQUENCE [LARGE SCALE GENOMIC DNA]</scope>
    <source>
        <strain evidence="3 4">SG2L-4</strain>
    </source>
</reference>
<evidence type="ECO:0000259" key="2">
    <source>
        <dbReference type="Pfam" id="PF14239"/>
    </source>
</evidence>
<evidence type="ECO:0000259" key="1">
    <source>
        <dbReference type="Pfam" id="PF01844"/>
    </source>
</evidence>
<dbReference type="RefSeq" id="WP_311884198.1">
    <property type="nucleotide sequence ID" value="NZ_CP119391.1"/>
</dbReference>
<name>A0ABY9Z2K7_9GAMM</name>
<dbReference type="InterPro" id="IPR003615">
    <property type="entry name" value="HNH_nuc"/>
</dbReference>
<dbReference type="CDD" id="cd00085">
    <property type="entry name" value="HNHc"/>
    <property type="match status" value="1"/>
</dbReference>
<organism evidence="3 4">
    <name type="scientific">Halomonas piscis</name>
    <dbReference type="NCBI Taxonomy" id="3031727"/>
    <lineage>
        <taxon>Bacteria</taxon>
        <taxon>Pseudomonadati</taxon>
        <taxon>Pseudomonadota</taxon>
        <taxon>Gammaproteobacteria</taxon>
        <taxon>Oceanospirillales</taxon>
        <taxon>Halomonadaceae</taxon>
        <taxon>Halomonas</taxon>
    </lineage>
</organism>
<gene>
    <name evidence="3" type="ORF">P1P91_02135</name>
</gene>
<evidence type="ECO:0000313" key="3">
    <source>
        <dbReference type="EMBL" id="WNK20509.1"/>
    </source>
</evidence>
<proteinExistence type="predicted"/>
<feature type="domain" description="RRXRR" evidence="2">
    <location>
        <begin position="3"/>
        <end position="116"/>
    </location>
</feature>
<dbReference type="Pfam" id="PF01844">
    <property type="entry name" value="HNH"/>
    <property type="match status" value="1"/>
</dbReference>
<keyword evidence="4" id="KW-1185">Reference proteome</keyword>
<dbReference type="EMBL" id="CP119391">
    <property type="protein sequence ID" value="WNK20509.1"/>
    <property type="molecule type" value="Genomic_DNA"/>
</dbReference>
<evidence type="ECO:0000313" key="4">
    <source>
        <dbReference type="Proteomes" id="UP001301869"/>
    </source>
</evidence>
<feature type="domain" description="HNH" evidence="1">
    <location>
        <begin position="117"/>
        <end position="144"/>
    </location>
</feature>
<dbReference type="InterPro" id="IPR002711">
    <property type="entry name" value="HNH"/>
</dbReference>
<sequence length="359" mass="40127">MAVFVLDKQKRPLMPCSEKRARLLRERGRAVVHKRYPFTIRLKDRVEGDTQPLRLGIDPGSKTTGLALVREDAEDRHLLCLIELVHRGFQIRKALEQRRAFRRRQNLRYRAPRFNNVVPRAHGGSHRVSNLTLACHACNQGKGNGTLDTFFTTDKGLKKRLKANNLSADARQERVQRELKRPLRDASAVNATRWVLFGALKATGLPVTAGSGGRTKYNRQRLGIPKTHALDAACVGPMDALHHWQVPTLTIKATGRGSYQRTRLTRHGFPRGYLMRQKQVHGFQTGDMVKAIVPTGKKAGIHTGRVAVRKTGRFNIQTEQGAVQGISHKHCLLIQRGDGYGYRLTSSIQPKGGAGQTVA</sequence>